<evidence type="ECO:0000256" key="8">
    <source>
        <dbReference type="SAM" id="Phobius"/>
    </source>
</evidence>
<feature type="transmembrane region" description="Helical" evidence="8">
    <location>
        <begin position="103"/>
        <end position="127"/>
    </location>
</feature>
<accession>A0A0N8PPX8</accession>
<evidence type="ECO:0000256" key="1">
    <source>
        <dbReference type="ARBA" id="ARBA00004651"/>
    </source>
</evidence>
<evidence type="ECO:0000256" key="2">
    <source>
        <dbReference type="ARBA" id="ARBA00022448"/>
    </source>
</evidence>
<organism evidence="9 10">
    <name type="scientific">Alicyclobacillus ferrooxydans</name>
    <dbReference type="NCBI Taxonomy" id="471514"/>
    <lineage>
        <taxon>Bacteria</taxon>
        <taxon>Bacillati</taxon>
        <taxon>Bacillota</taxon>
        <taxon>Bacilli</taxon>
        <taxon>Bacillales</taxon>
        <taxon>Alicyclobacillaceae</taxon>
        <taxon>Alicyclobacillus</taxon>
    </lineage>
</organism>
<comment type="caution">
    <text evidence="9">The sequence shown here is derived from an EMBL/GenBank/DDBJ whole genome shotgun (WGS) entry which is preliminary data.</text>
</comment>
<feature type="region of interest" description="Disordered" evidence="7">
    <location>
        <begin position="410"/>
        <end position="431"/>
    </location>
</feature>
<feature type="transmembrane region" description="Helical" evidence="8">
    <location>
        <begin position="258"/>
        <end position="279"/>
    </location>
</feature>
<dbReference type="STRING" id="471514.AN477_01130"/>
<dbReference type="PATRIC" id="fig|471514.4.peg.205"/>
<dbReference type="InterPro" id="IPR010290">
    <property type="entry name" value="TM_effector"/>
</dbReference>
<evidence type="ECO:0000256" key="5">
    <source>
        <dbReference type="ARBA" id="ARBA00022989"/>
    </source>
</evidence>
<evidence type="ECO:0000256" key="7">
    <source>
        <dbReference type="SAM" id="MobiDB-lite"/>
    </source>
</evidence>
<evidence type="ECO:0008006" key="11">
    <source>
        <dbReference type="Google" id="ProtNLM"/>
    </source>
</evidence>
<dbReference type="Proteomes" id="UP000050482">
    <property type="component" value="Unassembled WGS sequence"/>
</dbReference>
<dbReference type="InterPro" id="IPR036259">
    <property type="entry name" value="MFS_trans_sf"/>
</dbReference>
<keyword evidence="4 8" id="KW-0812">Transmembrane</keyword>
<comment type="subcellular location">
    <subcellularLocation>
        <location evidence="1">Cell membrane</location>
        <topology evidence="1">Multi-pass membrane protein</topology>
    </subcellularLocation>
</comment>
<proteinExistence type="predicted"/>
<gene>
    <name evidence="9" type="ORF">AN477_01130</name>
</gene>
<dbReference type="InterPro" id="IPR022324">
    <property type="entry name" value="Bacilysin_exporter_BacE_put"/>
</dbReference>
<dbReference type="RefSeq" id="WP_054967340.1">
    <property type="nucleotide sequence ID" value="NZ_LJCO01000008.1"/>
</dbReference>
<reference evidence="9 10" key="1">
    <citation type="submission" date="2015-09" db="EMBL/GenBank/DDBJ databases">
        <title>Draft genome sequence of Alicyclobacillus ferrooxydans DSM 22381.</title>
        <authorList>
            <person name="Hemp J."/>
        </authorList>
    </citation>
    <scope>NUCLEOTIDE SEQUENCE [LARGE SCALE GENOMIC DNA]</scope>
    <source>
        <strain evidence="9 10">TC-34</strain>
    </source>
</reference>
<evidence type="ECO:0000256" key="6">
    <source>
        <dbReference type="ARBA" id="ARBA00023136"/>
    </source>
</evidence>
<evidence type="ECO:0000313" key="10">
    <source>
        <dbReference type="Proteomes" id="UP000050482"/>
    </source>
</evidence>
<keyword evidence="2" id="KW-0813">Transport</keyword>
<keyword evidence="10" id="KW-1185">Reference proteome</keyword>
<protein>
    <recommendedName>
        <fullName evidence="11">Major facilitator superfamily (MFS) profile domain-containing protein</fullName>
    </recommendedName>
</protein>
<dbReference type="CDD" id="cd06173">
    <property type="entry name" value="MFS_MefA_like"/>
    <property type="match status" value="1"/>
</dbReference>
<feature type="transmembrane region" description="Helical" evidence="8">
    <location>
        <begin position="348"/>
        <end position="367"/>
    </location>
</feature>
<name>A0A0N8PPX8_9BACL</name>
<feature type="transmembrane region" description="Helical" evidence="8">
    <location>
        <begin position="316"/>
        <end position="336"/>
    </location>
</feature>
<feature type="transmembrane region" description="Helical" evidence="8">
    <location>
        <begin position="225"/>
        <end position="246"/>
    </location>
</feature>
<dbReference type="GO" id="GO:0005886">
    <property type="term" value="C:plasma membrane"/>
    <property type="evidence" value="ECO:0007669"/>
    <property type="project" value="UniProtKB-SubCell"/>
</dbReference>
<dbReference type="PANTHER" id="PTHR23513">
    <property type="entry name" value="INTEGRAL MEMBRANE EFFLUX PROTEIN-RELATED"/>
    <property type="match status" value="1"/>
</dbReference>
<evidence type="ECO:0000256" key="4">
    <source>
        <dbReference type="ARBA" id="ARBA00022692"/>
    </source>
</evidence>
<dbReference type="EMBL" id="LJCO01000008">
    <property type="protein sequence ID" value="KPV45565.1"/>
    <property type="molecule type" value="Genomic_DNA"/>
</dbReference>
<feature type="transmembrane region" description="Helical" evidence="8">
    <location>
        <begin position="373"/>
        <end position="396"/>
    </location>
</feature>
<feature type="transmembrane region" description="Helical" evidence="8">
    <location>
        <begin position="77"/>
        <end position="97"/>
    </location>
</feature>
<dbReference type="PRINTS" id="PR01988">
    <property type="entry name" value="EXPORTERBACE"/>
</dbReference>
<dbReference type="AlphaFoldDB" id="A0A0N8PPX8"/>
<sequence>MRQPSVFGNRNFLLFFGGQLISRLGDGIYTLGLVWMMHVLTNSTLLMSLTLAASFLPRVVLGPMAGVLADRWRKRRILIVTDAVRFLLLMALTYLTFSHHVTAWILIVFSFILAAASTLFTPAYTVLQKRIVAEDQLMQANSLQQVSINISQIAGPALAGIFVGTVGIGAAFAIDAGTFIVSLLGLTFVQVSEPVRVHERLSIRALFQEMGGGVAVLKGVPTVRALTPFMLVFNFMLAALENLLLVQFLSNTLGQGPLIIGLVTAAGAVGELLSGTVLVFVQTKWTSTRGLVVNMVITALCITAVGFSPYAWMVGVLMFITGFCMSIVNISFFTGIQQQIPIDALGRVWALLGALFDGATPLSQVVFGELAAIVPLGPLISIMGGMATLAGLGAFLHPAVRSAKSPSEAAVLEPSTLQQVEGSVAEPSGTP</sequence>
<feature type="transmembrane region" description="Helical" evidence="8">
    <location>
        <begin position="148"/>
        <end position="166"/>
    </location>
</feature>
<dbReference type="Gene3D" id="1.20.1250.20">
    <property type="entry name" value="MFS general substrate transporter like domains"/>
    <property type="match status" value="1"/>
</dbReference>
<feature type="transmembrane region" description="Helical" evidence="8">
    <location>
        <begin position="12"/>
        <end position="38"/>
    </location>
</feature>
<keyword evidence="6 8" id="KW-0472">Membrane</keyword>
<keyword evidence="3" id="KW-1003">Cell membrane</keyword>
<evidence type="ECO:0000313" key="9">
    <source>
        <dbReference type="EMBL" id="KPV45565.1"/>
    </source>
</evidence>
<dbReference type="SUPFAM" id="SSF103473">
    <property type="entry name" value="MFS general substrate transporter"/>
    <property type="match status" value="1"/>
</dbReference>
<feature type="transmembrane region" description="Helical" evidence="8">
    <location>
        <begin position="291"/>
        <end position="310"/>
    </location>
</feature>
<evidence type="ECO:0000256" key="3">
    <source>
        <dbReference type="ARBA" id="ARBA00022475"/>
    </source>
</evidence>
<feature type="transmembrane region" description="Helical" evidence="8">
    <location>
        <begin position="44"/>
        <end position="65"/>
    </location>
</feature>
<dbReference type="PANTHER" id="PTHR23513:SF6">
    <property type="entry name" value="MAJOR FACILITATOR SUPERFAMILY ASSOCIATED DOMAIN-CONTAINING PROTEIN"/>
    <property type="match status" value="1"/>
</dbReference>
<feature type="transmembrane region" description="Helical" evidence="8">
    <location>
        <begin position="172"/>
        <end position="191"/>
    </location>
</feature>
<dbReference type="Pfam" id="PF05977">
    <property type="entry name" value="MFS_3"/>
    <property type="match status" value="1"/>
</dbReference>
<keyword evidence="5 8" id="KW-1133">Transmembrane helix</keyword>